<accession>A0A4Q2JKH7</accession>
<feature type="transmembrane region" description="Helical" evidence="1">
    <location>
        <begin position="73"/>
        <end position="96"/>
    </location>
</feature>
<keyword evidence="1" id="KW-1133">Transmembrane helix</keyword>
<reference evidence="2 3" key="1">
    <citation type="submission" date="2019-01" db="EMBL/GenBank/DDBJ databases">
        <authorList>
            <person name="Li J."/>
        </authorList>
    </citation>
    <scope>NUCLEOTIDE SEQUENCE [LARGE SCALE GENOMIC DNA]</scope>
    <source>
        <strain evidence="2 3">CCUG 35506</strain>
    </source>
</reference>
<evidence type="ECO:0000256" key="1">
    <source>
        <dbReference type="SAM" id="Phobius"/>
    </source>
</evidence>
<gene>
    <name evidence="2" type="ORF">ESP57_06340</name>
</gene>
<organism evidence="2 3">
    <name type="scientific">Agromyces fucosus</name>
    <dbReference type="NCBI Taxonomy" id="41985"/>
    <lineage>
        <taxon>Bacteria</taxon>
        <taxon>Bacillati</taxon>
        <taxon>Actinomycetota</taxon>
        <taxon>Actinomycetes</taxon>
        <taxon>Micrococcales</taxon>
        <taxon>Microbacteriaceae</taxon>
        <taxon>Agromyces</taxon>
    </lineage>
</organism>
<keyword evidence="1" id="KW-0812">Transmembrane</keyword>
<proteinExistence type="predicted"/>
<dbReference type="AlphaFoldDB" id="A0A4Q2JKH7"/>
<dbReference type="EMBL" id="SDPO01000002">
    <property type="protein sequence ID" value="RXZ48615.1"/>
    <property type="molecule type" value="Genomic_DNA"/>
</dbReference>
<dbReference type="Proteomes" id="UP000292935">
    <property type="component" value="Unassembled WGS sequence"/>
</dbReference>
<sequence length="98" mass="10379">MSTSDAKEPRAISAHACAVLSVVIGVGAIWAVLSVLRDGGDWVFSVLACFVPLLFAAQGLRMSREPEAKYPRFSFVTSIAGGVIGIASFALFLYALSR</sequence>
<name>A0A4Q2JKH7_9MICO</name>
<dbReference type="RefSeq" id="WP_056004948.1">
    <property type="nucleotide sequence ID" value="NZ_SDPO01000002.1"/>
</dbReference>
<protein>
    <submittedName>
        <fullName evidence="2">Uncharacterized protein</fullName>
    </submittedName>
</protein>
<evidence type="ECO:0000313" key="3">
    <source>
        <dbReference type="Proteomes" id="UP000292935"/>
    </source>
</evidence>
<comment type="caution">
    <text evidence="2">The sequence shown here is derived from an EMBL/GenBank/DDBJ whole genome shotgun (WGS) entry which is preliminary data.</text>
</comment>
<dbReference type="OrthoDB" id="5123360at2"/>
<feature type="transmembrane region" description="Helical" evidence="1">
    <location>
        <begin position="12"/>
        <end position="36"/>
    </location>
</feature>
<keyword evidence="1" id="KW-0472">Membrane</keyword>
<keyword evidence="3" id="KW-1185">Reference proteome</keyword>
<feature type="transmembrane region" description="Helical" evidence="1">
    <location>
        <begin position="42"/>
        <end position="61"/>
    </location>
</feature>
<evidence type="ECO:0000313" key="2">
    <source>
        <dbReference type="EMBL" id="RXZ48615.1"/>
    </source>
</evidence>